<reference evidence="1" key="1">
    <citation type="submission" date="2018-03" db="EMBL/GenBank/DDBJ databases">
        <authorList>
            <person name="Guldener U."/>
        </authorList>
    </citation>
    <scope>NUCLEOTIDE SEQUENCE</scope>
</reference>
<proteinExistence type="predicted"/>
<keyword evidence="2" id="KW-1185">Reference proteome</keyword>
<evidence type="ECO:0000313" key="1">
    <source>
        <dbReference type="EMBL" id="SPJ91975.1"/>
    </source>
</evidence>
<dbReference type="EMBL" id="ONZP01000916">
    <property type="protein sequence ID" value="SPJ91975.1"/>
    <property type="molecule type" value="Genomic_DNA"/>
</dbReference>
<protein>
    <submittedName>
        <fullName evidence="1">Uncharacterized protein</fullName>
    </submittedName>
</protein>
<sequence length="33" mass="3448">MAHSLLCGPAAGPHVHAATRGVMSALWKFKNTS</sequence>
<dbReference type="Proteomes" id="UP001187734">
    <property type="component" value="Unassembled WGS sequence"/>
</dbReference>
<organism evidence="1 2">
    <name type="scientific">Fusarium torulosum</name>
    <dbReference type="NCBI Taxonomy" id="33205"/>
    <lineage>
        <taxon>Eukaryota</taxon>
        <taxon>Fungi</taxon>
        <taxon>Dikarya</taxon>
        <taxon>Ascomycota</taxon>
        <taxon>Pezizomycotina</taxon>
        <taxon>Sordariomycetes</taxon>
        <taxon>Hypocreomycetidae</taxon>
        <taxon>Hypocreales</taxon>
        <taxon>Nectriaceae</taxon>
        <taxon>Fusarium</taxon>
    </lineage>
</organism>
<comment type="caution">
    <text evidence="1">The sequence shown here is derived from an EMBL/GenBank/DDBJ whole genome shotgun (WGS) entry which is preliminary data.</text>
</comment>
<dbReference type="AlphaFoldDB" id="A0AAE8MPQ9"/>
<name>A0AAE8MPQ9_9HYPO</name>
<accession>A0AAE8MPQ9</accession>
<gene>
    <name evidence="1" type="ORF">FTOL_13629</name>
</gene>
<evidence type="ECO:0000313" key="2">
    <source>
        <dbReference type="Proteomes" id="UP001187734"/>
    </source>
</evidence>